<evidence type="ECO:0000256" key="3">
    <source>
        <dbReference type="ARBA" id="ARBA00022806"/>
    </source>
</evidence>
<evidence type="ECO:0000256" key="4">
    <source>
        <dbReference type="ARBA" id="ARBA00022840"/>
    </source>
</evidence>
<keyword evidence="1" id="KW-0547">Nucleotide-binding</keyword>
<feature type="compositionally biased region" description="Low complexity" evidence="5">
    <location>
        <begin position="144"/>
        <end position="157"/>
    </location>
</feature>
<reference evidence="9" key="1">
    <citation type="submission" date="2020-05" db="EMBL/GenBank/DDBJ databases">
        <authorList>
            <person name="Chiriac C."/>
            <person name="Salcher M."/>
            <person name="Ghai R."/>
            <person name="Kavagutti S V."/>
        </authorList>
    </citation>
    <scope>NUCLEOTIDE SEQUENCE</scope>
</reference>
<feature type="domain" description="Helicase C-terminal" evidence="7">
    <location>
        <begin position="490"/>
        <end position="638"/>
    </location>
</feature>
<accession>A0A6J6UA58</accession>
<evidence type="ECO:0000313" key="9">
    <source>
        <dbReference type="EMBL" id="CAB4756690.1"/>
    </source>
</evidence>
<dbReference type="SMART" id="SM00490">
    <property type="entry name" value="HELICc"/>
    <property type="match status" value="1"/>
</dbReference>
<feature type="compositionally biased region" description="Basic and acidic residues" evidence="5">
    <location>
        <begin position="172"/>
        <end position="202"/>
    </location>
</feature>
<evidence type="ECO:0000256" key="1">
    <source>
        <dbReference type="ARBA" id="ARBA00022741"/>
    </source>
</evidence>
<organism evidence="9">
    <name type="scientific">freshwater metagenome</name>
    <dbReference type="NCBI Taxonomy" id="449393"/>
    <lineage>
        <taxon>unclassified sequences</taxon>
        <taxon>metagenomes</taxon>
        <taxon>ecological metagenomes</taxon>
    </lineage>
</organism>
<evidence type="ECO:0000259" key="8">
    <source>
        <dbReference type="PROSITE" id="PS51195"/>
    </source>
</evidence>
<dbReference type="Pfam" id="PF00270">
    <property type="entry name" value="DEAD"/>
    <property type="match status" value="1"/>
</dbReference>
<feature type="region of interest" description="Disordered" evidence="5">
    <location>
        <begin position="641"/>
        <end position="689"/>
    </location>
</feature>
<dbReference type="SUPFAM" id="SSF52540">
    <property type="entry name" value="P-loop containing nucleoside triphosphate hydrolases"/>
    <property type="match status" value="1"/>
</dbReference>
<dbReference type="InterPro" id="IPR001650">
    <property type="entry name" value="Helicase_C-like"/>
</dbReference>
<feature type="compositionally biased region" description="Basic and acidic residues" evidence="5">
    <location>
        <begin position="109"/>
        <end position="143"/>
    </location>
</feature>
<dbReference type="AlphaFoldDB" id="A0A6J6UA58"/>
<dbReference type="Gene3D" id="3.40.50.300">
    <property type="entry name" value="P-loop containing nucleotide triphosphate hydrolases"/>
    <property type="match status" value="2"/>
</dbReference>
<dbReference type="CDD" id="cd18787">
    <property type="entry name" value="SF2_C_DEAD"/>
    <property type="match status" value="1"/>
</dbReference>
<dbReference type="EMBL" id="CAEZZD010000168">
    <property type="protein sequence ID" value="CAB4756690.1"/>
    <property type="molecule type" value="Genomic_DNA"/>
</dbReference>
<dbReference type="GO" id="GO:0005829">
    <property type="term" value="C:cytosol"/>
    <property type="evidence" value="ECO:0007669"/>
    <property type="project" value="TreeGrafter"/>
</dbReference>
<dbReference type="InterPro" id="IPR050079">
    <property type="entry name" value="DEAD_box_RNA_helicase"/>
</dbReference>
<dbReference type="GO" id="GO:0003676">
    <property type="term" value="F:nucleic acid binding"/>
    <property type="evidence" value="ECO:0007669"/>
    <property type="project" value="InterPro"/>
</dbReference>
<evidence type="ECO:0000259" key="6">
    <source>
        <dbReference type="PROSITE" id="PS51192"/>
    </source>
</evidence>
<dbReference type="CDD" id="cd00268">
    <property type="entry name" value="DEADc"/>
    <property type="match status" value="1"/>
</dbReference>
<feature type="compositionally biased region" description="Basic residues" evidence="5">
    <location>
        <begin position="44"/>
        <end position="53"/>
    </location>
</feature>
<feature type="compositionally biased region" description="Basic and acidic residues" evidence="5">
    <location>
        <begin position="209"/>
        <end position="244"/>
    </location>
</feature>
<feature type="domain" description="DEAD-box RNA helicase Q" evidence="8">
    <location>
        <begin position="263"/>
        <end position="291"/>
    </location>
</feature>
<sequence length="689" mass="74974">MSTPSSPKKKPRARKLERDRARETESKPKAGSPRHAAAKETAAKKRAKPKSKVAKAESRAPREPRDPDARSKAESPRGQARGSKRSNDVWNPSGKPQRKGGEKPSGTRGSRDRYEEDRPTRAPRKYNDDAPARPPRARRDDTAPSRAPRTYKDAAPSRARRDDVAPARAPRKYNDDAPVRAPRKYNDDAPVRAPRARRDDSAPTRAPRTYRDEAPARAPRTKREEIYAPKSRLPREKASTEKVSSKSAMSDDTAEVALDTASSSWAELGVSTELLSTLKRQGIETPFPIQAKTLPDAISGRDVLGRGQTGSGKTLAFGLAMVTRLAHRKATAKHPLGIVLVPTRELAMQVTDALMPYAQAVELDIRLIAGGMPYAKQIDALKRGVPIVVATPGRLNDLVEQGHINLSKIEITILDEADQMCDMGFMPQIVEVLDMTKPNSQRLLFSATLDKDVDKIVRKYLHDPVEHATNSGKASVKTMTHYLFITYSEDKPTILAEIGSRKGKTMFFARTQAGVDRIAKDLANKGVPAGALHGGKTQAVRTRTLNAFKEGLTNVLVATDVAARGIHVDGVSLVVHIDPPNDHKDYLHRAGRTARAGETGKVVTMIGPRQQKAVTAMTSRAGVDPEVVKVKPMSKELVTITGAKEPTGIAWKPPAEPPARGRRPGGPSRSGGGRPQSRSGGSRGSSRSR</sequence>
<dbReference type="InterPro" id="IPR011545">
    <property type="entry name" value="DEAD/DEAH_box_helicase_dom"/>
</dbReference>
<gene>
    <name evidence="9" type="ORF">UFOPK2824_00982</name>
</gene>
<dbReference type="SMART" id="SM00487">
    <property type="entry name" value="DEXDc"/>
    <property type="match status" value="1"/>
</dbReference>
<name>A0A6J6UA58_9ZZZZ</name>
<dbReference type="PANTHER" id="PTHR47959">
    <property type="entry name" value="ATP-DEPENDENT RNA HELICASE RHLE-RELATED"/>
    <property type="match status" value="1"/>
</dbReference>
<dbReference type="PROSITE" id="PS51192">
    <property type="entry name" value="HELICASE_ATP_BIND_1"/>
    <property type="match status" value="1"/>
</dbReference>
<keyword evidence="4" id="KW-0067">ATP-binding</keyword>
<dbReference type="InterPro" id="IPR044742">
    <property type="entry name" value="DEAD/DEAH_RhlB"/>
</dbReference>
<feature type="compositionally biased region" description="Basic and acidic residues" evidence="5">
    <location>
        <begin position="54"/>
        <end position="75"/>
    </location>
</feature>
<evidence type="ECO:0000256" key="2">
    <source>
        <dbReference type="ARBA" id="ARBA00022801"/>
    </source>
</evidence>
<dbReference type="GO" id="GO:0003724">
    <property type="term" value="F:RNA helicase activity"/>
    <property type="evidence" value="ECO:0007669"/>
    <property type="project" value="InterPro"/>
</dbReference>
<dbReference type="GO" id="GO:0016787">
    <property type="term" value="F:hydrolase activity"/>
    <property type="evidence" value="ECO:0007669"/>
    <property type="project" value="UniProtKB-KW"/>
</dbReference>
<dbReference type="Pfam" id="PF00271">
    <property type="entry name" value="Helicase_C"/>
    <property type="match status" value="1"/>
</dbReference>
<dbReference type="PROSITE" id="PS51195">
    <property type="entry name" value="Q_MOTIF"/>
    <property type="match status" value="1"/>
</dbReference>
<feature type="compositionally biased region" description="Basic and acidic residues" evidence="5">
    <location>
        <begin position="14"/>
        <end position="28"/>
    </location>
</feature>
<dbReference type="InterPro" id="IPR014014">
    <property type="entry name" value="RNA_helicase_DEAD_Q_motif"/>
</dbReference>
<feature type="region of interest" description="Disordered" evidence="5">
    <location>
        <begin position="1"/>
        <end position="248"/>
    </location>
</feature>
<dbReference type="InterPro" id="IPR014001">
    <property type="entry name" value="Helicase_ATP-bd"/>
</dbReference>
<protein>
    <submittedName>
        <fullName evidence="9">Unannotated protein</fullName>
    </submittedName>
</protein>
<evidence type="ECO:0000259" key="7">
    <source>
        <dbReference type="PROSITE" id="PS51194"/>
    </source>
</evidence>
<keyword evidence="2" id="KW-0378">Hydrolase</keyword>
<evidence type="ECO:0000256" key="5">
    <source>
        <dbReference type="SAM" id="MobiDB-lite"/>
    </source>
</evidence>
<dbReference type="PANTHER" id="PTHR47959:SF13">
    <property type="entry name" value="ATP-DEPENDENT RNA HELICASE RHLE"/>
    <property type="match status" value="1"/>
</dbReference>
<dbReference type="InterPro" id="IPR027417">
    <property type="entry name" value="P-loop_NTPase"/>
</dbReference>
<dbReference type="PROSITE" id="PS51194">
    <property type="entry name" value="HELICASE_CTER"/>
    <property type="match status" value="1"/>
</dbReference>
<proteinExistence type="predicted"/>
<feature type="compositionally biased region" description="Low complexity" evidence="5">
    <location>
        <begin position="675"/>
        <end position="689"/>
    </location>
</feature>
<feature type="domain" description="Helicase ATP-binding" evidence="6">
    <location>
        <begin position="294"/>
        <end position="467"/>
    </location>
</feature>
<dbReference type="GO" id="GO:0005524">
    <property type="term" value="F:ATP binding"/>
    <property type="evidence" value="ECO:0007669"/>
    <property type="project" value="UniProtKB-KW"/>
</dbReference>
<keyword evidence="3" id="KW-0347">Helicase</keyword>